<dbReference type="InterPro" id="IPR019888">
    <property type="entry name" value="Tscrpt_reg_AsnC-like"/>
</dbReference>
<keyword evidence="2" id="KW-0238">DNA-binding</keyword>
<accession>A0A7Z7FIJ3</accession>
<dbReference type="InterPro" id="IPR019885">
    <property type="entry name" value="Tscrpt_reg_HTH_AsnC-type_CS"/>
</dbReference>
<dbReference type="AlphaFoldDB" id="A0A7Z7FIJ3"/>
<evidence type="ECO:0000259" key="4">
    <source>
        <dbReference type="PROSITE" id="PS50956"/>
    </source>
</evidence>
<dbReference type="InterPro" id="IPR036388">
    <property type="entry name" value="WH-like_DNA-bd_sf"/>
</dbReference>
<organism evidence="5 6">
    <name type="scientific">Paraburkholderia steynii</name>
    <dbReference type="NCBI Taxonomy" id="1245441"/>
    <lineage>
        <taxon>Bacteria</taxon>
        <taxon>Pseudomonadati</taxon>
        <taxon>Pseudomonadota</taxon>
        <taxon>Betaproteobacteria</taxon>
        <taxon>Burkholderiales</taxon>
        <taxon>Burkholderiaceae</taxon>
        <taxon>Paraburkholderia</taxon>
    </lineage>
</organism>
<dbReference type="GO" id="GO:0005829">
    <property type="term" value="C:cytosol"/>
    <property type="evidence" value="ECO:0007669"/>
    <property type="project" value="TreeGrafter"/>
</dbReference>
<dbReference type="PANTHER" id="PTHR30154:SF34">
    <property type="entry name" value="TRANSCRIPTIONAL REGULATOR AZLB"/>
    <property type="match status" value="1"/>
</dbReference>
<dbReference type="SMART" id="SM00344">
    <property type="entry name" value="HTH_ASNC"/>
    <property type="match status" value="1"/>
</dbReference>
<dbReference type="Gene3D" id="1.10.10.10">
    <property type="entry name" value="Winged helix-like DNA-binding domain superfamily/Winged helix DNA-binding domain"/>
    <property type="match status" value="1"/>
</dbReference>
<dbReference type="SUPFAM" id="SSF54909">
    <property type="entry name" value="Dimeric alpha+beta barrel"/>
    <property type="match status" value="1"/>
</dbReference>
<dbReference type="InterPro" id="IPR011008">
    <property type="entry name" value="Dimeric_a/b-barrel"/>
</dbReference>
<dbReference type="GO" id="GO:0043200">
    <property type="term" value="P:response to amino acid"/>
    <property type="evidence" value="ECO:0007669"/>
    <property type="project" value="TreeGrafter"/>
</dbReference>
<dbReference type="Gene3D" id="3.30.70.920">
    <property type="match status" value="1"/>
</dbReference>
<keyword evidence="1" id="KW-0805">Transcription regulation</keyword>
<evidence type="ECO:0000256" key="3">
    <source>
        <dbReference type="ARBA" id="ARBA00023163"/>
    </source>
</evidence>
<sequence length="215" mass="24475">MVAPEIGPLEGPLIKTKRVCAHSHDEMILRDTINKVSKFGLIVQKYLSHYGPNAKTMATQLDNFDRKLLMEVQRDAQIPQTELGVRVNLSTAAVNRRLRRLADEGVIDRYSAIVAPEKVDYPLTIVANVEVESEQIDLLDAMKRTFAQCPQIQQCYYVAGEWDFVLVMTVRNMDQYTELTRQLFFSNNNVKRFKTLVSMSRVKVGLGVPVDIVDE</sequence>
<reference evidence="5" key="1">
    <citation type="submission" date="2016-10" db="EMBL/GenBank/DDBJ databases">
        <authorList>
            <person name="Varghese N."/>
            <person name="Submissions S."/>
        </authorList>
    </citation>
    <scope>NUCLEOTIDE SEQUENCE [LARGE SCALE GENOMIC DNA]</scope>
    <source>
        <strain evidence="5">YR281</strain>
    </source>
</reference>
<dbReference type="InterPro" id="IPR019887">
    <property type="entry name" value="Tscrpt_reg_AsnC/Lrp_C"/>
</dbReference>
<dbReference type="GO" id="GO:0043565">
    <property type="term" value="F:sequence-specific DNA binding"/>
    <property type="evidence" value="ECO:0007669"/>
    <property type="project" value="InterPro"/>
</dbReference>
<dbReference type="PANTHER" id="PTHR30154">
    <property type="entry name" value="LEUCINE-RESPONSIVE REGULATORY PROTEIN"/>
    <property type="match status" value="1"/>
</dbReference>
<dbReference type="PROSITE" id="PS50956">
    <property type="entry name" value="HTH_ASNC_2"/>
    <property type="match status" value="1"/>
</dbReference>
<dbReference type="Proteomes" id="UP000198900">
    <property type="component" value="Unassembled WGS sequence"/>
</dbReference>
<dbReference type="InterPro" id="IPR000485">
    <property type="entry name" value="AsnC-type_HTH_dom"/>
</dbReference>
<keyword evidence="3" id="KW-0804">Transcription</keyword>
<evidence type="ECO:0000256" key="1">
    <source>
        <dbReference type="ARBA" id="ARBA00023015"/>
    </source>
</evidence>
<dbReference type="PROSITE" id="PS00519">
    <property type="entry name" value="HTH_ASNC_1"/>
    <property type="match status" value="1"/>
</dbReference>
<dbReference type="SUPFAM" id="SSF46785">
    <property type="entry name" value="Winged helix' DNA-binding domain"/>
    <property type="match status" value="1"/>
</dbReference>
<keyword evidence="6" id="KW-1185">Reference proteome</keyword>
<dbReference type="InterPro" id="IPR036390">
    <property type="entry name" value="WH_DNA-bd_sf"/>
</dbReference>
<evidence type="ECO:0000313" key="6">
    <source>
        <dbReference type="Proteomes" id="UP000198900"/>
    </source>
</evidence>
<dbReference type="EMBL" id="FNDI01000014">
    <property type="protein sequence ID" value="SDI25821.1"/>
    <property type="molecule type" value="Genomic_DNA"/>
</dbReference>
<feature type="domain" description="HTH asnC-type" evidence="4">
    <location>
        <begin position="61"/>
        <end position="122"/>
    </location>
</feature>
<proteinExistence type="predicted"/>
<protein>
    <submittedName>
        <fullName evidence="5">Transcriptional regulator, AsnC family</fullName>
    </submittedName>
</protein>
<evidence type="ECO:0000313" key="5">
    <source>
        <dbReference type="EMBL" id="SDI25821.1"/>
    </source>
</evidence>
<name>A0A7Z7FIJ3_9BURK</name>
<gene>
    <name evidence="5" type="ORF">SAMN04487926_11441</name>
</gene>
<dbReference type="Pfam" id="PF01037">
    <property type="entry name" value="AsnC_trans_reg"/>
    <property type="match status" value="1"/>
</dbReference>
<dbReference type="Pfam" id="PF13412">
    <property type="entry name" value="HTH_24"/>
    <property type="match status" value="1"/>
</dbReference>
<comment type="caution">
    <text evidence="5">The sequence shown here is derived from an EMBL/GenBank/DDBJ whole genome shotgun (WGS) entry which is preliminary data.</text>
</comment>
<evidence type="ECO:0000256" key="2">
    <source>
        <dbReference type="ARBA" id="ARBA00023125"/>
    </source>
</evidence>
<dbReference type="PRINTS" id="PR00033">
    <property type="entry name" value="HTHASNC"/>
</dbReference>